<gene>
    <name evidence="1" type="ORF">HGP29_07545</name>
</gene>
<dbReference type="EMBL" id="JABAIL010000002">
    <property type="protein sequence ID" value="NLR91056.1"/>
    <property type="molecule type" value="Genomic_DNA"/>
</dbReference>
<dbReference type="AlphaFoldDB" id="A0A7X8SIX0"/>
<sequence length="165" mass="19967">MNIWERFIRFFKKEDVNYWDGKFDENNVRHRFEELQTSYNLLHDEKELRERNSKPTNIIGNYAVFGHNPWDSTSEYTGNVSIQELDKNKFHIDWTVGFSDYYQKGTGQWIKNFFVVNFDYKDNQQTYKGVVIYKSIDDETLEGFWIEEGIFEVGFERLTLKNRLI</sequence>
<evidence type="ECO:0000313" key="2">
    <source>
        <dbReference type="Proteomes" id="UP000585050"/>
    </source>
</evidence>
<proteinExistence type="predicted"/>
<protein>
    <submittedName>
        <fullName evidence="1">Uncharacterized protein</fullName>
    </submittedName>
</protein>
<accession>A0A7X8SIX0</accession>
<comment type="caution">
    <text evidence="1">The sequence shown here is derived from an EMBL/GenBank/DDBJ whole genome shotgun (WGS) entry which is preliminary data.</text>
</comment>
<organism evidence="1 2">
    <name type="scientific">Flammeovirga agarivorans</name>
    <dbReference type="NCBI Taxonomy" id="2726742"/>
    <lineage>
        <taxon>Bacteria</taxon>
        <taxon>Pseudomonadati</taxon>
        <taxon>Bacteroidota</taxon>
        <taxon>Cytophagia</taxon>
        <taxon>Cytophagales</taxon>
        <taxon>Flammeovirgaceae</taxon>
        <taxon>Flammeovirga</taxon>
    </lineage>
</organism>
<dbReference type="RefSeq" id="WP_168881760.1">
    <property type="nucleotide sequence ID" value="NZ_JABAIL010000002.1"/>
</dbReference>
<dbReference type="Proteomes" id="UP000585050">
    <property type="component" value="Unassembled WGS sequence"/>
</dbReference>
<evidence type="ECO:0000313" key="1">
    <source>
        <dbReference type="EMBL" id="NLR91056.1"/>
    </source>
</evidence>
<reference evidence="1 2" key="1">
    <citation type="submission" date="2020-04" db="EMBL/GenBank/DDBJ databases">
        <title>Flammeovirga sp. SR4, a novel species isolated from seawater.</title>
        <authorList>
            <person name="Wang X."/>
        </authorList>
    </citation>
    <scope>NUCLEOTIDE SEQUENCE [LARGE SCALE GENOMIC DNA]</scope>
    <source>
        <strain evidence="1 2">SR4</strain>
    </source>
</reference>
<name>A0A7X8SIX0_9BACT</name>
<keyword evidence="2" id="KW-1185">Reference proteome</keyword>